<gene>
    <name evidence="16" type="ORF">DGYR_LOCUS9192</name>
</gene>
<name>A0A7I8W0L4_9ANNE</name>
<dbReference type="Gene3D" id="3.40.50.300">
    <property type="entry name" value="P-loop containing nucleotide triphosphate hydrolases"/>
    <property type="match status" value="2"/>
</dbReference>
<feature type="region of interest" description="Disordered" evidence="12">
    <location>
        <begin position="1"/>
        <end position="59"/>
    </location>
</feature>
<dbReference type="SUPFAM" id="SSF52540">
    <property type="entry name" value="P-loop containing nucleoside triphosphate hydrolases"/>
    <property type="match status" value="2"/>
</dbReference>
<comment type="similarity">
    <text evidence="2">Belongs to the ABC transporter superfamily. ABCB family. Multidrug resistance exporter (TC 3.A.1.201) subfamily.</text>
</comment>
<evidence type="ECO:0000256" key="4">
    <source>
        <dbReference type="ARBA" id="ARBA00022692"/>
    </source>
</evidence>
<evidence type="ECO:0000313" key="16">
    <source>
        <dbReference type="EMBL" id="CAD5121208.1"/>
    </source>
</evidence>
<evidence type="ECO:0000256" key="8">
    <source>
        <dbReference type="ARBA" id="ARBA00022967"/>
    </source>
</evidence>
<dbReference type="FunFam" id="1.20.1560.10:FF:000018">
    <property type="entry name" value="ATP-binding cassette subfamily B member 11"/>
    <property type="match status" value="1"/>
</dbReference>
<feature type="transmembrane region" description="Helical" evidence="13">
    <location>
        <begin position="256"/>
        <end position="277"/>
    </location>
</feature>
<feature type="transmembrane region" description="Helical" evidence="13">
    <location>
        <begin position="334"/>
        <end position="357"/>
    </location>
</feature>
<dbReference type="InterPro" id="IPR036640">
    <property type="entry name" value="ABC1_TM_sf"/>
</dbReference>
<evidence type="ECO:0000259" key="14">
    <source>
        <dbReference type="PROSITE" id="PS50893"/>
    </source>
</evidence>
<evidence type="ECO:0000256" key="1">
    <source>
        <dbReference type="ARBA" id="ARBA00004141"/>
    </source>
</evidence>
<feature type="transmembrane region" description="Helical" evidence="13">
    <location>
        <begin position="748"/>
        <end position="772"/>
    </location>
</feature>
<feature type="compositionally biased region" description="Basic and acidic residues" evidence="12">
    <location>
        <begin position="25"/>
        <end position="52"/>
    </location>
</feature>
<dbReference type="Gene3D" id="1.20.1560.10">
    <property type="entry name" value="ABC transporter type 1, transmembrane domain"/>
    <property type="match status" value="1"/>
</dbReference>
<dbReference type="CDD" id="cd18577">
    <property type="entry name" value="ABC_6TM_Pgp_ABCB1_D1_like"/>
    <property type="match status" value="1"/>
</dbReference>
<keyword evidence="10 13" id="KW-0472">Membrane</keyword>
<keyword evidence="5" id="KW-0677">Repeat</keyword>
<dbReference type="FunFam" id="1.20.1560.10:FF:000009">
    <property type="entry name" value="ABC transporter B family member 1"/>
    <property type="match status" value="1"/>
</dbReference>
<evidence type="ECO:0000256" key="9">
    <source>
        <dbReference type="ARBA" id="ARBA00022989"/>
    </source>
</evidence>
<feature type="transmembrane region" description="Helical" evidence="13">
    <location>
        <begin position="871"/>
        <end position="891"/>
    </location>
</feature>
<dbReference type="CDD" id="cd18578">
    <property type="entry name" value="ABC_6TM_Pgp_ABCB1_D2_like"/>
    <property type="match status" value="1"/>
</dbReference>
<keyword evidence="3" id="KW-0813">Transport</keyword>
<feature type="transmembrane region" description="Helical" evidence="13">
    <location>
        <begin position="77"/>
        <end position="100"/>
    </location>
</feature>
<evidence type="ECO:0000259" key="15">
    <source>
        <dbReference type="PROSITE" id="PS50929"/>
    </source>
</evidence>
<dbReference type="GO" id="GO:0090374">
    <property type="term" value="P:oligopeptide export from mitochondrion"/>
    <property type="evidence" value="ECO:0007669"/>
    <property type="project" value="TreeGrafter"/>
</dbReference>
<dbReference type="InterPro" id="IPR017871">
    <property type="entry name" value="ABC_transporter-like_CS"/>
</dbReference>
<keyword evidence="8" id="KW-1278">Translocase</keyword>
<feature type="transmembrane region" description="Helical" evidence="13">
    <location>
        <begin position="231"/>
        <end position="250"/>
    </location>
</feature>
<dbReference type="SUPFAM" id="SSF90123">
    <property type="entry name" value="ABC transporter transmembrane region"/>
    <property type="match status" value="2"/>
</dbReference>
<keyword evidence="6" id="KW-0547">Nucleotide-binding</keyword>
<dbReference type="FunFam" id="3.40.50.300:FF:000205">
    <property type="entry name" value="ABC transporter B family member 4"/>
    <property type="match status" value="1"/>
</dbReference>
<dbReference type="PANTHER" id="PTHR43394:SF27">
    <property type="entry name" value="ATP-DEPENDENT TRANSLOCASE ABCB1-LIKE"/>
    <property type="match status" value="1"/>
</dbReference>
<keyword evidence="7" id="KW-0067">ATP-binding</keyword>
<feature type="domain" description="ABC transmembrane type-1" evidence="15">
    <location>
        <begin position="80"/>
        <end position="398"/>
    </location>
</feature>
<keyword evidence="11" id="KW-0325">Glycoprotein</keyword>
<feature type="compositionally biased region" description="Basic and acidic residues" evidence="12">
    <location>
        <begin position="1"/>
        <end position="12"/>
    </location>
</feature>
<dbReference type="InterPro" id="IPR011527">
    <property type="entry name" value="ABC1_TM_dom"/>
</dbReference>
<feature type="transmembrane region" description="Helical" evidence="13">
    <location>
        <begin position="974"/>
        <end position="992"/>
    </location>
</feature>
<evidence type="ECO:0000256" key="6">
    <source>
        <dbReference type="ARBA" id="ARBA00022741"/>
    </source>
</evidence>
<dbReference type="GO" id="GO:0015421">
    <property type="term" value="F:ABC-type oligopeptide transporter activity"/>
    <property type="evidence" value="ECO:0007669"/>
    <property type="project" value="TreeGrafter"/>
</dbReference>
<dbReference type="Pfam" id="PF00664">
    <property type="entry name" value="ABC_membrane"/>
    <property type="match status" value="2"/>
</dbReference>
<protein>
    <submittedName>
        <fullName evidence="16">DgyrCDS9743</fullName>
    </submittedName>
</protein>
<dbReference type="GO" id="GO:0005743">
    <property type="term" value="C:mitochondrial inner membrane"/>
    <property type="evidence" value="ECO:0007669"/>
    <property type="project" value="TreeGrafter"/>
</dbReference>
<dbReference type="GO" id="GO:0005524">
    <property type="term" value="F:ATP binding"/>
    <property type="evidence" value="ECO:0007669"/>
    <property type="project" value="UniProtKB-KW"/>
</dbReference>
<evidence type="ECO:0000256" key="11">
    <source>
        <dbReference type="ARBA" id="ARBA00023180"/>
    </source>
</evidence>
<keyword evidence="9 13" id="KW-1133">Transmembrane helix</keyword>
<accession>A0A7I8W0L4</accession>
<evidence type="ECO:0000256" key="5">
    <source>
        <dbReference type="ARBA" id="ARBA00022737"/>
    </source>
</evidence>
<feature type="transmembrane region" description="Helical" evidence="13">
    <location>
        <begin position="155"/>
        <end position="179"/>
    </location>
</feature>
<proteinExistence type="inferred from homology"/>
<evidence type="ECO:0000256" key="13">
    <source>
        <dbReference type="SAM" id="Phobius"/>
    </source>
</evidence>
<evidence type="ECO:0000256" key="7">
    <source>
        <dbReference type="ARBA" id="ARBA00022840"/>
    </source>
</evidence>
<feature type="region of interest" description="Disordered" evidence="12">
    <location>
        <begin position="704"/>
        <end position="728"/>
    </location>
</feature>
<feature type="domain" description="ABC transmembrane type-1" evidence="15">
    <location>
        <begin position="752"/>
        <end position="1037"/>
    </location>
</feature>
<feature type="domain" description="ABC transporter" evidence="14">
    <location>
        <begin position="1072"/>
        <end position="1310"/>
    </location>
</feature>
<reference evidence="16 17" key="1">
    <citation type="submission" date="2020-08" db="EMBL/GenBank/DDBJ databases">
        <authorList>
            <person name="Hejnol A."/>
        </authorList>
    </citation>
    <scope>NUCLEOTIDE SEQUENCE [LARGE SCALE GENOMIC DNA]</scope>
</reference>
<dbReference type="InterPro" id="IPR003593">
    <property type="entry name" value="AAA+_ATPase"/>
</dbReference>
<comment type="caution">
    <text evidence="16">The sequence shown here is derived from an EMBL/GenBank/DDBJ whole genome shotgun (WGS) entry which is preliminary data.</text>
</comment>
<comment type="subcellular location">
    <subcellularLocation>
        <location evidence="1">Membrane</location>
        <topology evidence="1">Multi-pass membrane protein</topology>
    </subcellularLocation>
</comment>
<organism evidence="16 17">
    <name type="scientific">Dimorphilus gyrociliatus</name>
    <dbReference type="NCBI Taxonomy" id="2664684"/>
    <lineage>
        <taxon>Eukaryota</taxon>
        <taxon>Metazoa</taxon>
        <taxon>Spiralia</taxon>
        <taxon>Lophotrochozoa</taxon>
        <taxon>Annelida</taxon>
        <taxon>Polychaeta</taxon>
        <taxon>Polychaeta incertae sedis</taxon>
        <taxon>Dinophilidae</taxon>
        <taxon>Dimorphilus</taxon>
    </lineage>
</organism>
<evidence type="ECO:0000313" key="17">
    <source>
        <dbReference type="Proteomes" id="UP000549394"/>
    </source>
</evidence>
<dbReference type="PROSITE" id="PS50929">
    <property type="entry name" value="ABC_TM1F"/>
    <property type="match status" value="2"/>
</dbReference>
<dbReference type="InterPro" id="IPR003439">
    <property type="entry name" value="ABC_transporter-like_ATP-bd"/>
</dbReference>
<feature type="domain" description="ABC transporter" evidence="14">
    <location>
        <begin position="433"/>
        <end position="669"/>
    </location>
</feature>
<dbReference type="Proteomes" id="UP000549394">
    <property type="component" value="Unassembled WGS sequence"/>
</dbReference>
<evidence type="ECO:0000256" key="12">
    <source>
        <dbReference type="SAM" id="MobiDB-lite"/>
    </source>
</evidence>
<dbReference type="InterPro" id="IPR027417">
    <property type="entry name" value="P-loop_NTPase"/>
</dbReference>
<sequence length="1319" mass="144895">MGKNIYDVEKAPKNGKQSIRISKISVHDEKTNGETKKDDLKDPEVDIKDPNHSDAPPPPEKTSLFELFRFADAKDRLLILLGTLAAMIVGSGTPVNVLIYGQVIDIFVETALYKAARENVTNSLPPNTNESIIDEILRSENITYKGSNFDRVKKFLPYFIINASVVLLFGIVQMGGWMLSAERQTRVIRKKTLNKILRMHIGWFDTNPSGELNTKMTEGIKSINDGIGEKLATFIQWFTTFIVGYIMGFVRGWKLALVIISTSPLIAVCIVFIAKVVRSMTTKEIQTYAKAGAIAEEALSSIRIVSAFGGEDKEAKRYDGHLEKARNMGVKKNLLFGLGQGTFWIVLFGTLAIAFWFGSKLVREEELSPGEMIQVLFNILMGTIALGNAMPNIEQIAQAQSAAAAVYKLIDLESEIDSASNEGHKPVSVEGDILLENIHFNYPSRPDVQILKGLSLRIEPGKTVAFVGPSGCGKSTVVQLLMRLYNIQKGRILLDSNDITTLNTKWLRHKIGIVSQEPILFATSILENIRFGCEGATEAQVIEAAKNANAHDFISRLPDSYNTMVGERGAQLSGGQKQRIALARALVSNPKILFLDEATSALDTQSEAIVQKALDKASKGRTTLVIAHRLSTVRNADLIVAISEGVVAEQGTHDELMEKGGLYSDLVKQQIQEMEGEGSDDDEEEVTDVVEEKIPLAPKRLTSMRRSSAKRRLRSQRTVSVQELEKEEEQKLPEAPLSRIVKINSPEWFQLVMGSICALLNGVMMPMFSLLFSEFLGNFSKPEDVQKRRANLYAVIMASFGFAGFLFVSGRMYLFGVAGENLTMRLRQMAFKSMLRMEMGYFDDQKNQVGALTSRLAIDAANVKGAVGSQLSTVFFSLANAGTAVIVGFVFSWKLSLLILVFTPPLLLSGIVQGKIVSSFNSGGRTAVEGAQAIASEAISQIRTVVQLTREDYFEQRYGKFLDEEYGNGKKKSLVFAFTYAFAQSVLFYAYAAAFGLGSKLVDDGLEYTSVFRVFSALTIGAQSVGRSSAFSLDYGKAKLSASKLFALFDRKSEIDPTTTNGVKPTTVKGSIVFQDVKFRYPTRLEVPVLQGLNLSVEKGQTLALVGSSGCGKSTTISLLERFYNPRNGIVTLDGEDISNYNTSYLRSKIGIVTQEPTLFDCSIAENIAYGDNSKTLSMTDIIEAAKSANIHNFIQTLPMGYDTNVGAKGTQLSGGQKQRIAIARALVRDPVILLLDEATSALDAESEKVVQEALEKAQKGRTCIVIAHRLSTIQNSDSIAVIDLGRVVEQGSHQQLLNEQGFYYDLQQAQAGNKKKED</sequence>
<dbReference type="CDD" id="cd03249">
    <property type="entry name" value="ABC_MTABC3_MDL1_MDL2"/>
    <property type="match status" value="2"/>
</dbReference>
<feature type="transmembrane region" description="Helical" evidence="13">
    <location>
        <begin position="792"/>
        <end position="819"/>
    </location>
</feature>
<evidence type="ECO:0000256" key="3">
    <source>
        <dbReference type="ARBA" id="ARBA00022448"/>
    </source>
</evidence>
<dbReference type="PROSITE" id="PS50893">
    <property type="entry name" value="ABC_TRANSPORTER_2"/>
    <property type="match status" value="2"/>
</dbReference>
<dbReference type="InterPro" id="IPR039421">
    <property type="entry name" value="Type_1_exporter"/>
</dbReference>
<evidence type="ECO:0000256" key="2">
    <source>
        <dbReference type="ARBA" id="ARBA00007577"/>
    </source>
</evidence>
<dbReference type="PROSITE" id="PS00211">
    <property type="entry name" value="ABC_TRANSPORTER_1"/>
    <property type="match status" value="2"/>
</dbReference>
<dbReference type="FunFam" id="3.40.50.300:FF:000479">
    <property type="entry name" value="Multidrug resistance protein 1A"/>
    <property type="match status" value="1"/>
</dbReference>
<dbReference type="SMART" id="SM00382">
    <property type="entry name" value="AAA"/>
    <property type="match status" value="2"/>
</dbReference>
<dbReference type="PANTHER" id="PTHR43394">
    <property type="entry name" value="ATP-DEPENDENT PERMEASE MDL1, MITOCHONDRIAL"/>
    <property type="match status" value="1"/>
</dbReference>
<dbReference type="OrthoDB" id="6500128at2759"/>
<evidence type="ECO:0000256" key="10">
    <source>
        <dbReference type="ARBA" id="ARBA00023136"/>
    </source>
</evidence>
<dbReference type="GO" id="GO:0016887">
    <property type="term" value="F:ATP hydrolysis activity"/>
    <property type="evidence" value="ECO:0007669"/>
    <property type="project" value="InterPro"/>
</dbReference>
<keyword evidence="17" id="KW-1185">Reference proteome</keyword>
<dbReference type="EMBL" id="CAJFCJ010000014">
    <property type="protein sequence ID" value="CAD5121208.1"/>
    <property type="molecule type" value="Genomic_DNA"/>
</dbReference>
<keyword evidence="4 13" id="KW-0812">Transmembrane</keyword>
<dbReference type="Pfam" id="PF00005">
    <property type="entry name" value="ABC_tran"/>
    <property type="match status" value="2"/>
</dbReference>